<dbReference type="AlphaFoldDB" id="A0A6H1UBV1"/>
<dbReference type="Proteomes" id="UP000501602">
    <property type="component" value="Chromosome"/>
</dbReference>
<protein>
    <submittedName>
        <fullName evidence="2">AAA domain-containing protein</fullName>
    </submittedName>
</protein>
<dbReference type="Gene3D" id="3.40.50.300">
    <property type="entry name" value="P-loop containing nucleotide triphosphate hydrolases"/>
    <property type="match status" value="1"/>
</dbReference>
<dbReference type="Pfam" id="PF07726">
    <property type="entry name" value="AAA_3"/>
    <property type="match status" value="1"/>
</dbReference>
<reference evidence="2 3" key="1">
    <citation type="submission" date="2020-04" db="EMBL/GenBank/DDBJ databases">
        <title>Ferrimonas sp. S7 isolated from sea water.</title>
        <authorList>
            <person name="Bae S.S."/>
            <person name="Baek K."/>
        </authorList>
    </citation>
    <scope>NUCLEOTIDE SEQUENCE [LARGE SCALE GENOMIC DNA]</scope>
    <source>
        <strain evidence="2 3">S7</strain>
    </source>
</reference>
<gene>
    <name evidence="2" type="ORF">HER31_03650</name>
</gene>
<proteinExistence type="predicted"/>
<dbReference type="Pfam" id="PF17863">
    <property type="entry name" value="AAA_lid_2"/>
    <property type="match status" value="1"/>
</dbReference>
<dbReference type="PANTHER" id="PTHR42759">
    <property type="entry name" value="MOXR FAMILY PROTEIN"/>
    <property type="match status" value="1"/>
</dbReference>
<dbReference type="GO" id="GO:0005524">
    <property type="term" value="F:ATP binding"/>
    <property type="evidence" value="ECO:0007669"/>
    <property type="project" value="InterPro"/>
</dbReference>
<feature type="domain" description="AAA+ ATPase" evidence="1">
    <location>
        <begin position="32"/>
        <end position="173"/>
    </location>
</feature>
<dbReference type="SUPFAM" id="SSF52540">
    <property type="entry name" value="P-loop containing nucleoside triphosphate hydrolases"/>
    <property type="match status" value="1"/>
</dbReference>
<dbReference type="RefSeq" id="WP_168659320.1">
    <property type="nucleotide sequence ID" value="NZ_CP051180.1"/>
</dbReference>
<evidence type="ECO:0000259" key="1">
    <source>
        <dbReference type="SMART" id="SM00382"/>
    </source>
</evidence>
<evidence type="ECO:0000313" key="3">
    <source>
        <dbReference type="Proteomes" id="UP000501602"/>
    </source>
</evidence>
<dbReference type="InterPro" id="IPR027417">
    <property type="entry name" value="P-loop_NTPase"/>
</dbReference>
<dbReference type="InterPro" id="IPR011703">
    <property type="entry name" value="ATPase_AAA-3"/>
</dbReference>
<dbReference type="SMART" id="SM00382">
    <property type="entry name" value="AAA"/>
    <property type="match status" value="1"/>
</dbReference>
<dbReference type="InterPro" id="IPR050764">
    <property type="entry name" value="CbbQ/NirQ/NorQ/GpvN"/>
</dbReference>
<dbReference type="PANTHER" id="PTHR42759:SF5">
    <property type="entry name" value="METHANOL DEHYDROGENASE REGULATOR"/>
    <property type="match status" value="1"/>
</dbReference>
<evidence type="ECO:0000313" key="2">
    <source>
        <dbReference type="EMBL" id="QIZ76060.1"/>
    </source>
</evidence>
<dbReference type="InterPro" id="IPR003593">
    <property type="entry name" value="AAA+_ATPase"/>
</dbReference>
<accession>A0A6H1UBV1</accession>
<keyword evidence="3" id="KW-1185">Reference proteome</keyword>
<dbReference type="PIRSF" id="PIRSF002849">
    <property type="entry name" value="AAA_ATPase_chaperone_MoxR_prd"/>
    <property type="match status" value="1"/>
</dbReference>
<dbReference type="Gene3D" id="1.10.8.80">
    <property type="entry name" value="Magnesium chelatase subunit I, C-Terminal domain"/>
    <property type="match status" value="1"/>
</dbReference>
<dbReference type="InterPro" id="IPR041628">
    <property type="entry name" value="ChlI/MoxR_AAA_lid"/>
</dbReference>
<organism evidence="2 3">
    <name type="scientific">Ferrimonas lipolytica</name>
    <dbReference type="NCBI Taxonomy" id="2724191"/>
    <lineage>
        <taxon>Bacteria</taxon>
        <taxon>Pseudomonadati</taxon>
        <taxon>Pseudomonadota</taxon>
        <taxon>Gammaproteobacteria</taxon>
        <taxon>Alteromonadales</taxon>
        <taxon>Ferrimonadaceae</taxon>
        <taxon>Ferrimonas</taxon>
    </lineage>
</organism>
<dbReference type="CDD" id="cd00009">
    <property type="entry name" value="AAA"/>
    <property type="match status" value="1"/>
</dbReference>
<dbReference type="KEGG" id="fes:HER31_03650"/>
<name>A0A6H1UBV1_9GAMM</name>
<dbReference type="EMBL" id="CP051180">
    <property type="protein sequence ID" value="QIZ76060.1"/>
    <property type="molecule type" value="Genomic_DNA"/>
</dbReference>
<dbReference type="GO" id="GO:0016887">
    <property type="term" value="F:ATP hydrolysis activity"/>
    <property type="evidence" value="ECO:0007669"/>
    <property type="project" value="InterPro"/>
</dbReference>
<sequence length="303" mass="32928">MDPRVSPVLKQLGQVLLDKPVELKLAITCLLAGGHLLLEDLPGMGKTTLSTALAKSLGLSHQRLQFTADMLPADLLGVNIFDPALQKFEFHSGPIFSQVLLADEINRASPKTQSALLEAMAEQQVSVDGTTYPLPQPFFVIATQNPQEQSGTFPLPESQLDRFMMRLSLGYPGLAAEKKLLKGEHLADNLNQLLVQLQPSHLAEMQLEGRQVEATEAVLDYLLALINHSRNSDNGSAPLSPRASRALLAAAKAWALISGRHYVVPDDIQAVFAAVTEHRLRAGLRADGTLYAQQILLAVNPIQ</sequence>